<evidence type="ECO:0000256" key="1">
    <source>
        <dbReference type="SAM" id="MobiDB-lite"/>
    </source>
</evidence>
<dbReference type="EMBL" id="GBRH01177778">
    <property type="protein sequence ID" value="JAE20118.1"/>
    <property type="molecule type" value="Transcribed_RNA"/>
</dbReference>
<reference evidence="2" key="1">
    <citation type="submission" date="2014-09" db="EMBL/GenBank/DDBJ databases">
        <authorList>
            <person name="Magalhaes I.L.F."/>
            <person name="Oliveira U."/>
            <person name="Santos F.R."/>
            <person name="Vidigal T.H.D.A."/>
            <person name="Brescovit A.D."/>
            <person name="Santos A.J."/>
        </authorList>
    </citation>
    <scope>NUCLEOTIDE SEQUENCE</scope>
    <source>
        <tissue evidence="2">Shoot tissue taken approximately 20 cm above the soil surface</tissue>
    </source>
</reference>
<accession>A0A0A9GBE2</accession>
<feature type="region of interest" description="Disordered" evidence="1">
    <location>
        <begin position="65"/>
        <end position="86"/>
    </location>
</feature>
<evidence type="ECO:0000313" key="2">
    <source>
        <dbReference type="EMBL" id="JAE19866.1"/>
    </source>
</evidence>
<proteinExistence type="predicted"/>
<protein>
    <submittedName>
        <fullName evidence="2">Uncharacterized protein</fullName>
    </submittedName>
</protein>
<sequence>MERKIPSVARSRPDWGWGMVLGFGRRGAIPWCGFSQSLVYMESQSRKRWRRRASLIGSVRRAPVKSTGAVAVTPTPTRGDDGAASR</sequence>
<dbReference type="AlphaFoldDB" id="A0A0A9GBE2"/>
<name>A0A0A9GBE2_ARUDO</name>
<organism evidence="2">
    <name type="scientific">Arundo donax</name>
    <name type="common">Giant reed</name>
    <name type="synonym">Donax arundinaceus</name>
    <dbReference type="NCBI Taxonomy" id="35708"/>
    <lineage>
        <taxon>Eukaryota</taxon>
        <taxon>Viridiplantae</taxon>
        <taxon>Streptophyta</taxon>
        <taxon>Embryophyta</taxon>
        <taxon>Tracheophyta</taxon>
        <taxon>Spermatophyta</taxon>
        <taxon>Magnoliopsida</taxon>
        <taxon>Liliopsida</taxon>
        <taxon>Poales</taxon>
        <taxon>Poaceae</taxon>
        <taxon>PACMAD clade</taxon>
        <taxon>Arundinoideae</taxon>
        <taxon>Arundineae</taxon>
        <taxon>Arundo</taxon>
    </lineage>
</organism>
<reference evidence="2" key="2">
    <citation type="journal article" date="2015" name="Data Brief">
        <title>Shoot transcriptome of the giant reed, Arundo donax.</title>
        <authorList>
            <person name="Barrero R.A."/>
            <person name="Guerrero F.D."/>
            <person name="Moolhuijzen P."/>
            <person name="Goolsby J.A."/>
            <person name="Tidwell J."/>
            <person name="Bellgard S.E."/>
            <person name="Bellgard M.I."/>
        </authorList>
    </citation>
    <scope>NUCLEOTIDE SEQUENCE</scope>
    <source>
        <tissue evidence="2">Shoot tissue taken approximately 20 cm above the soil surface</tissue>
    </source>
</reference>
<dbReference type="EMBL" id="GBRH01178030">
    <property type="protein sequence ID" value="JAE19866.1"/>
    <property type="molecule type" value="Transcribed_RNA"/>
</dbReference>